<protein>
    <recommendedName>
        <fullName evidence="5">Guanine nucleotide-binding protein subunit gamma</fullName>
    </recommendedName>
</protein>
<evidence type="ECO:0000256" key="2">
    <source>
        <dbReference type="ARBA" id="ARBA00022475"/>
    </source>
</evidence>
<dbReference type="PROSITE" id="PS50058">
    <property type="entry name" value="G_PROTEIN_GAMMA"/>
    <property type="match status" value="1"/>
</dbReference>
<dbReference type="GO" id="GO:0031681">
    <property type="term" value="F:G-protein beta-subunit binding"/>
    <property type="evidence" value="ECO:0007669"/>
    <property type="project" value="InterPro"/>
</dbReference>
<evidence type="ECO:0000313" key="9">
    <source>
        <dbReference type="Proteomes" id="UP000663829"/>
    </source>
</evidence>
<evidence type="ECO:0000256" key="5">
    <source>
        <dbReference type="RuleBase" id="RU004973"/>
    </source>
</evidence>
<keyword evidence="4 5" id="KW-0807">Transducer</keyword>
<keyword evidence="2 5" id="KW-1003">Cell membrane</keyword>
<dbReference type="GO" id="GO:0007200">
    <property type="term" value="P:phospholipase C-activating G protein-coupled receptor signaling pathway"/>
    <property type="evidence" value="ECO:0007669"/>
    <property type="project" value="InterPro"/>
</dbReference>
<evidence type="ECO:0000259" key="6">
    <source>
        <dbReference type="PROSITE" id="PS50058"/>
    </source>
</evidence>
<dbReference type="InterPro" id="IPR015898">
    <property type="entry name" value="G-protein_gamma-like_dom"/>
</dbReference>
<accession>A0A815EMD8</accession>
<dbReference type="SMART" id="SM00224">
    <property type="entry name" value="GGL"/>
    <property type="match status" value="1"/>
</dbReference>
<comment type="similarity">
    <text evidence="1 5">Belongs to the G protein gamma family.</text>
</comment>
<name>A0A815EMD8_9BILA</name>
<keyword evidence="9" id="KW-1185">Reference proteome</keyword>
<dbReference type="Proteomes" id="UP000663829">
    <property type="component" value="Unassembled WGS sequence"/>
</dbReference>
<dbReference type="AlphaFoldDB" id="A0A815EMD8"/>
<dbReference type="InterPro" id="IPR001770">
    <property type="entry name" value="G-protein_gamma"/>
</dbReference>
<dbReference type="Proteomes" id="UP000681722">
    <property type="component" value="Unassembled WGS sequence"/>
</dbReference>
<dbReference type="Pfam" id="PF00631">
    <property type="entry name" value="G-gamma"/>
    <property type="match status" value="1"/>
</dbReference>
<comment type="subunit">
    <text evidence="5">G proteins are composed of 3 units; alpha, beta and gamma.</text>
</comment>
<reference evidence="7" key="1">
    <citation type="submission" date="2021-02" db="EMBL/GenBank/DDBJ databases">
        <authorList>
            <person name="Nowell W R."/>
        </authorList>
    </citation>
    <scope>NUCLEOTIDE SEQUENCE</scope>
</reference>
<comment type="subcellular location">
    <subcellularLocation>
        <location evidence="5">Cell membrane</location>
        <topology evidence="5">Lipid-anchor</topology>
        <orientation evidence="5">Cytoplasmic side</orientation>
    </subcellularLocation>
</comment>
<dbReference type="CDD" id="cd00068">
    <property type="entry name" value="GGL"/>
    <property type="match status" value="1"/>
</dbReference>
<dbReference type="Gene3D" id="4.10.260.10">
    <property type="entry name" value="Transducin (heterotrimeric G protein), gamma chain"/>
    <property type="match status" value="1"/>
</dbReference>
<comment type="function">
    <text evidence="5">Guanine nucleotide-binding proteins (G proteins) are involved as a modulator or transducer in various transmembrane signaling systems. The beta and gamma chains are required for the GTPase activity, for replacement of GDP by GTP, and for G protein-effector interaction.</text>
</comment>
<evidence type="ECO:0000256" key="1">
    <source>
        <dbReference type="ARBA" id="ARBA00007431"/>
    </source>
</evidence>
<evidence type="ECO:0000313" key="7">
    <source>
        <dbReference type="EMBL" id="CAF1313465.1"/>
    </source>
</evidence>
<dbReference type="PRINTS" id="PR00321">
    <property type="entry name" value="GPROTEING"/>
</dbReference>
<dbReference type="SMART" id="SM01224">
    <property type="entry name" value="G_gamma"/>
    <property type="match status" value="1"/>
</dbReference>
<feature type="domain" description="G protein gamma" evidence="6">
    <location>
        <begin position="27"/>
        <end position="96"/>
    </location>
</feature>
<organism evidence="7 9">
    <name type="scientific">Didymodactylos carnosus</name>
    <dbReference type="NCBI Taxonomy" id="1234261"/>
    <lineage>
        <taxon>Eukaryota</taxon>
        <taxon>Metazoa</taxon>
        <taxon>Spiralia</taxon>
        <taxon>Gnathifera</taxon>
        <taxon>Rotifera</taxon>
        <taxon>Eurotatoria</taxon>
        <taxon>Bdelloidea</taxon>
        <taxon>Philodinida</taxon>
        <taxon>Philodinidae</taxon>
        <taxon>Didymodactylos</taxon>
    </lineage>
</organism>
<dbReference type="EMBL" id="CAJNOQ010013056">
    <property type="protein sequence ID" value="CAF1313465.1"/>
    <property type="molecule type" value="Genomic_DNA"/>
</dbReference>
<sequence>MDNPSLQKQVETLRQQLKVDRVPLSRSLSDIMDKGSLQKQIDSLRYQLRVEKVPLSKTLQELKRYIQENEPTDPLIHPPDKKSNPWAEKKNKVTVLSAYATYIQYCQWVSIRPQALGGEGG</sequence>
<dbReference type="OrthoDB" id="9922095at2759"/>
<dbReference type="PANTHER" id="PTHR15936">
    <property type="entry name" value="GUANINE NUCLEOTIDE-BINDING PROTEIN G I /G S /G O GAMMA-13 SUBUNIT"/>
    <property type="match status" value="1"/>
</dbReference>
<keyword evidence="3 5" id="KW-0472">Membrane</keyword>
<dbReference type="InterPro" id="IPR036284">
    <property type="entry name" value="GGL_sf"/>
</dbReference>
<dbReference type="GO" id="GO:0005834">
    <property type="term" value="C:heterotrimeric G-protein complex"/>
    <property type="evidence" value="ECO:0007669"/>
    <property type="project" value="InterPro"/>
</dbReference>
<dbReference type="EMBL" id="CAJOBC010043836">
    <property type="protein sequence ID" value="CAF4153214.1"/>
    <property type="molecule type" value="Genomic_DNA"/>
</dbReference>
<proteinExistence type="inferred from homology"/>
<evidence type="ECO:0000256" key="3">
    <source>
        <dbReference type="ARBA" id="ARBA00023136"/>
    </source>
</evidence>
<keyword evidence="5" id="KW-0449">Lipoprotein</keyword>
<evidence type="ECO:0000313" key="8">
    <source>
        <dbReference type="EMBL" id="CAF4153214.1"/>
    </source>
</evidence>
<dbReference type="PANTHER" id="PTHR15936:SF2">
    <property type="entry name" value="GUANINE NUCLEOTIDE-BINDING PROTEIN G(I)_G(S)_G(O) SUBUNIT GAMMA-13"/>
    <property type="match status" value="1"/>
</dbReference>
<dbReference type="SUPFAM" id="SSF48670">
    <property type="entry name" value="Transducin (heterotrimeric G protein), gamma chain"/>
    <property type="match status" value="1"/>
</dbReference>
<comment type="caution">
    <text evidence="7">The sequence shown here is derived from an EMBL/GenBank/DDBJ whole genome shotgun (WGS) entry which is preliminary data.</text>
</comment>
<dbReference type="InterPro" id="IPR039227">
    <property type="entry name" value="GNG13"/>
</dbReference>
<gene>
    <name evidence="7" type="ORF">GPM918_LOCUS29111</name>
    <name evidence="8" type="ORF">SRO942_LOCUS29670</name>
</gene>
<evidence type="ECO:0000256" key="4">
    <source>
        <dbReference type="ARBA" id="ARBA00023224"/>
    </source>
</evidence>
<dbReference type="GO" id="GO:0050909">
    <property type="term" value="P:sensory perception of taste"/>
    <property type="evidence" value="ECO:0007669"/>
    <property type="project" value="InterPro"/>
</dbReference>